<dbReference type="Proteomes" id="UP000239462">
    <property type="component" value="Chromosome"/>
</dbReference>
<dbReference type="EMBL" id="JACDUO010000001">
    <property type="protein sequence ID" value="MBA2863399.1"/>
    <property type="molecule type" value="Genomic_DNA"/>
</dbReference>
<feature type="domain" description="Enolase N-terminal" evidence="1">
    <location>
        <begin position="7"/>
        <end position="107"/>
    </location>
</feature>
<organism evidence="2 9">
    <name type="scientific">Methanococcus maripaludis</name>
    <name type="common">Methanococcus deltae</name>
    <dbReference type="NCBI Taxonomy" id="39152"/>
    <lineage>
        <taxon>Archaea</taxon>
        <taxon>Methanobacteriati</taxon>
        <taxon>Methanobacteriota</taxon>
        <taxon>Methanomada group</taxon>
        <taxon>Methanococci</taxon>
        <taxon>Methanococcales</taxon>
        <taxon>Methanococcaceae</taxon>
        <taxon>Methanococcus</taxon>
    </lineage>
</organism>
<evidence type="ECO:0000313" key="9">
    <source>
        <dbReference type="Proteomes" id="UP000239462"/>
    </source>
</evidence>
<dbReference type="EMBL" id="CP026606">
    <property type="protein sequence ID" value="AVB76889.1"/>
    <property type="molecule type" value="Genomic_DNA"/>
</dbReference>
<dbReference type="Proteomes" id="UP000564425">
    <property type="component" value="Unassembled WGS sequence"/>
</dbReference>
<sequence length="311" mass="34532">MENSTSIKRITAKKVFKDSKIQVRIATLTDKGIGYDTINAENPDYIISDVENVIAPELVGYPAYDQDIIDSIICDTSVDSPKATMGTSLSVARAAANSIEIPLFKHIGGVLSTNLPIVGCSLVSDGLNQLLTIPMAESIGEMVYIYNKLLSELSEEYAFKNNYGEYISKNLFNDIGKFKGIVANISEEEDIEILVGAKISEFSPEIEELDYLESSEIIEFDGILCTENIDEEADFSKVDPYLMGTLTEMNYYINYTIEKGLTPTISGNNTSFPHIAIGFKVPFLRANINSKVLNEIWNIERILNSPNITRF</sequence>
<reference evidence="10 11" key="3">
    <citation type="submission" date="2020-07" db="EMBL/GenBank/DDBJ databases">
        <title>Genomic Encyclopedia of Type Strains, Phase IV (KMG-V): Genome sequencing to study the core and pangenomes of soil and plant-associated prokaryotes.</title>
        <authorList>
            <person name="Whitman W."/>
        </authorList>
    </citation>
    <scope>NUCLEOTIDE SEQUENCE [LARGE SCALE GENOMIC DNA]</scope>
    <source>
        <strain evidence="4 11">A1</strain>
        <strain evidence="3 13">A5</strain>
        <strain evidence="5 10">C12</strain>
        <strain evidence="6 12">C13</strain>
        <strain evidence="7 14">D1</strain>
    </source>
</reference>
<evidence type="ECO:0000313" key="8">
    <source>
        <dbReference type="EMBL" id="MBG0768923.1"/>
    </source>
</evidence>
<dbReference type="EMBL" id="JACDUN010000001">
    <property type="protein sequence ID" value="MBA2857701.1"/>
    <property type="molecule type" value="Genomic_DNA"/>
</dbReference>
<evidence type="ECO:0000313" key="5">
    <source>
        <dbReference type="EMBL" id="MBA2857701.1"/>
    </source>
</evidence>
<dbReference type="EC" id="4.2.1.11" evidence="2"/>
<protein>
    <submittedName>
        <fullName evidence="2">Enolase</fullName>
        <ecNumber evidence="2">4.2.1.11</ecNumber>
    </submittedName>
</protein>
<dbReference type="InterPro" id="IPR029017">
    <property type="entry name" value="Enolase-like_N"/>
</dbReference>
<proteinExistence type="predicted"/>
<dbReference type="EMBL" id="JACDUJ010000001">
    <property type="protein sequence ID" value="MBA2847227.1"/>
    <property type="molecule type" value="Genomic_DNA"/>
</dbReference>
<name>A0A2L1CC38_METMI</name>
<dbReference type="OMA" id="THGVFID"/>
<dbReference type="RefSeq" id="WP_011171272.1">
    <property type="nucleotide sequence ID" value="NZ_BAAABJ010000001.1"/>
</dbReference>
<dbReference type="EMBL" id="JACHED010000001">
    <property type="protein sequence ID" value="MBB6496597.1"/>
    <property type="molecule type" value="Genomic_DNA"/>
</dbReference>
<dbReference type="GeneID" id="10982903"/>
<dbReference type="GO" id="GO:0004634">
    <property type="term" value="F:phosphopyruvate hydratase activity"/>
    <property type="evidence" value="ECO:0007669"/>
    <property type="project" value="UniProtKB-EC"/>
</dbReference>
<reference evidence="9" key="1">
    <citation type="journal article" date="2018" name="Genome Announc.">
        <title>Complete Genome Sequence of the Methanococcus maripaludis Type Strain JJ (DSM 2067), a Model for Selenoprotein Synthesis in Archaea.</title>
        <authorList>
            <person name="Poehlein A."/>
            <person name="Heym D."/>
            <person name="Quitzke V."/>
            <person name="Fersch J."/>
            <person name="Daniel R."/>
            <person name="Rother M."/>
        </authorList>
    </citation>
    <scope>NUCLEOTIDE SEQUENCE [LARGE SCALE GENOMIC DNA]</scope>
    <source>
        <strain evidence="9">DSM 2067</strain>
    </source>
</reference>
<gene>
    <name evidence="2" type="primary">eno_2</name>
    <name evidence="8" type="ORF">H0S71_03340</name>
    <name evidence="4" type="ORF">HNP86_000399</name>
    <name evidence="3" type="ORF">HNP88_001411</name>
    <name evidence="5" type="ORF">HNP93_000402</name>
    <name evidence="6" type="ORF">HNP94_000399</name>
    <name evidence="7" type="ORF">HNP96_000618</name>
    <name evidence="2" type="ORF">MMJJ_15110</name>
</gene>
<dbReference type="AlphaFoldDB" id="A0A2L1CC38"/>
<evidence type="ECO:0000313" key="7">
    <source>
        <dbReference type="EMBL" id="MBB6496597.1"/>
    </source>
</evidence>
<evidence type="ECO:0000313" key="13">
    <source>
        <dbReference type="Proteomes" id="UP000571854"/>
    </source>
</evidence>
<evidence type="ECO:0000313" key="12">
    <source>
        <dbReference type="Proteomes" id="UP000567099"/>
    </source>
</evidence>
<dbReference type="EMBL" id="JACCQJ010000001">
    <property type="protein sequence ID" value="MBG0768923.1"/>
    <property type="molecule type" value="Genomic_DNA"/>
</dbReference>
<reference evidence="2" key="2">
    <citation type="submission" date="2018-02" db="EMBL/GenBank/DDBJ databases">
        <title>Complete genome sequence of the Methanococcus maripaludis type strain JJ (DSM 2067), a model for selenoprotein synthesis in Archaea.</title>
        <authorList>
            <person name="Poehlein A."/>
            <person name="Heym D."/>
            <person name="Quitzke V."/>
            <person name="Fersch J."/>
            <person name="Daniel R."/>
            <person name="Rother M."/>
        </authorList>
    </citation>
    <scope>NUCLEOTIDE SEQUENCE [LARGE SCALE GENOMIC DNA]</scope>
    <source>
        <strain evidence="2">DSM 2067</strain>
    </source>
</reference>
<dbReference type="SUPFAM" id="SSF54826">
    <property type="entry name" value="Enolase N-terminal domain-like"/>
    <property type="match status" value="1"/>
</dbReference>
<evidence type="ECO:0000313" key="10">
    <source>
        <dbReference type="Proteomes" id="UP000558015"/>
    </source>
</evidence>
<evidence type="ECO:0000313" key="14">
    <source>
        <dbReference type="Proteomes" id="UP000590564"/>
    </source>
</evidence>
<keyword evidence="2" id="KW-0456">Lyase</keyword>
<evidence type="ECO:0000313" key="4">
    <source>
        <dbReference type="EMBL" id="MBA2850268.1"/>
    </source>
</evidence>
<accession>A0A2L1CC38</accession>
<evidence type="ECO:0000313" key="2">
    <source>
        <dbReference type="EMBL" id="AVB76889.1"/>
    </source>
</evidence>
<dbReference type="EMBL" id="JACDUH010000001">
    <property type="protein sequence ID" value="MBA2850268.1"/>
    <property type="molecule type" value="Genomic_DNA"/>
</dbReference>
<dbReference type="KEGG" id="mmad:MMJJ_15110"/>
<dbReference type="Proteomes" id="UP000558015">
    <property type="component" value="Unassembled WGS sequence"/>
</dbReference>
<evidence type="ECO:0000313" key="11">
    <source>
        <dbReference type="Proteomes" id="UP000564425"/>
    </source>
</evidence>
<dbReference type="Proteomes" id="UP000714405">
    <property type="component" value="Unassembled WGS sequence"/>
</dbReference>
<dbReference type="Proteomes" id="UP000590564">
    <property type="component" value="Unassembled WGS sequence"/>
</dbReference>
<dbReference type="SMART" id="SM01193">
    <property type="entry name" value="Enolase_N"/>
    <property type="match status" value="1"/>
</dbReference>
<evidence type="ECO:0000313" key="3">
    <source>
        <dbReference type="EMBL" id="MBA2847227.1"/>
    </source>
</evidence>
<dbReference type="Proteomes" id="UP000571854">
    <property type="component" value="Unassembled WGS sequence"/>
</dbReference>
<reference evidence="8" key="4">
    <citation type="submission" date="2020-07" db="EMBL/GenBank/DDBJ databases">
        <title>Severe corrosion of carbon steel in oil field produced water can be linked to methanogenic archaea containing a special type of NiFe hydrogenase.</title>
        <authorList>
            <person name="Lahme S."/>
            <person name="Mand J."/>
            <person name="Longwell J."/>
            <person name="Smith R."/>
            <person name="Enning D."/>
        </authorList>
    </citation>
    <scope>NUCLEOTIDE SEQUENCE</scope>
    <source>
        <strain evidence="8">MIC098Bin5</strain>
    </source>
</reference>
<evidence type="ECO:0000259" key="1">
    <source>
        <dbReference type="SMART" id="SM01193"/>
    </source>
</evidence>
<dbReference type="InterPro" id="IPR020811">
    <property type="entry name" value="Enolase_N"/>
</dbReference>
<evidence type="ECO:0000313" key="6">
    <source>
        <dbReference type="EMBL" id="MBA2863399.1"/>
    </source>
</evidence>
<dbReference type="Proteomes" id="UP000567099">
    <property type="component" value="Unassembled WGS sequence"/>
</dbReference>